<accession>A0ABM5P222</accession>
<dbReference type="EMBL" id="CP006935">
    <property type="protein sequence ID" value="AHC40454.1"/>
    <property type="molecule type" value="Genomic_DNA"/>
</dbReference>
<proteinExistence type="predicted"/>
<keyword evidence="2" id="KW-1185">Reference proteome</keyword>
<reference evidence="1 2" key="1">
    <citation type="journal article" date="2014" name="Genome Announc.">
        <title>Complete Genome Sequence of Mycoplasma ovis Strain Michigan, a Hemoplasma of Sheep with Two Distinct 16S rRNA Genes.</title>
        <authorList>
            <person name="Deshuillers P.L."/>
            <person name="Santos A.P."/>
            <person name="do Nascimento N.C."/>
            <person name="Hampel J.A."/>
            <person name="Bergin I.L."/>
            <person name="Dyson M.C."/>
            <person name="Messick J.B."/>
        </authorList>
    </citation>
    <scope>NUCLEOTIDE SEQUENCE [LARGE SCALE GENOMIC DNA]</scope>
    <source>
        <strain evidence="1 2">Michigan</strain>
    </source>
</reference>
<evidence type="ECO:0000313" key="2">
    <source>
        <dbReference type="Proteomes" id="UP000018745"/>
    </source>
</evidence>
<protein>
    <submittedName>
        <fullName evidence="1">Uncharacterized protein</fullName>
    </submittedName>
</protein>
<organism evidence="1 2">
    <name type="scientific">Mycoplasma ovis str. Michigan</name>
    <dbReference type="NCBI Taxonomy" id="1415773"/>
    <lineage>
        <taxon>Bacteria</taxon>
        <taxon>Bacillati</taxon>
        <taxon>Mycoplasmatota</taxon>
        <taxon>Mollicutes</taxon>
        <taxon>Mycoplasmataceae</taxon>
        <taxon>Mycoplasma</taxon>
    </lineage>
</organism>
<evidence type="ECO:0000313" key="1">
    <source>
        <dbReference type="EMBL" id="AHC40454.1"/>
    </source>
</evidence>
<gene>
    <name evidence="1" type="ORF">OVS_03525</name>
</gene>
<dbReference type="Proteomes" id="UP000018745">
    <property type="component" value="Chromosome"/>
</dbReference>
<sequence length="91" mass="10647">MQEFIAFLRTGVAAAIVPHPPKAEANKIFLGVKKNKVVENYWTFEKKFFLIQIIYLKIIGKLNSLKFIFTVDNLMCLINLFLNDSWKIHIF</sequence>
<name>A0ABM5P222_9MOLU</name>